<dbReference type="PROSITE" id="PS00455">
    <property type="entry name" value="AMP_BINDING"/>
    <property type="match status" value="1"/>
</dbReference>
<evidence type="ECO:0000313" key="5">
    <source>
        <dbReference type="EMBL" id="GAA98092.1"/>
    </source>
</evidence>
<reference evidence="5 6" key="1">
    <citation type="journal article" date="2011" name="J. Gen. Appl. Microbiol.">
        <title>Draft genome sequencing of the enigmatic basidiomycete Mixia osmundae.</title>
        <authorList>
            <person name="Nishida H."/>
            <person name="Nagatsuka Y."/>
            <person name="Sugiyama J."/>
        </authorList>
    </citation>
    <scope>NUCLEOTIDE SEQUENCE [LARGE SCALE GENOMIC DNA]</scope>
    <source>
        <strain evidence="6">CBS 9802 / IAM 14324 / JCM 22182 / KY 12970</strain>
    </source>
</reference>
<dbReference type="SUPFAM" id="SSF56801">
    <property type="entry name" value="Acetyl-CoA synthetase-like"/>
    <property type="match status" value="1"/>
</dbReference>
<comment type="caution">
    <text evidence="5">The sequence shown here is derived from an EMBL/GenBank/DDBJ whole genome shotgun (WGS) entry which is preliminary data.</text>
</comment>
<feature type="domain" description="AMP-dependent synthetase/ligase" evidence="4">
    <location>
        <begin position="118"/>
        <end position="249"/>
    </location>
</feature>
<sequence>MPTSIESPARARKPIAIYTAKSDEQSLPNIASIIHDHAASTPDDIVFLIPDQARTDWLPVTWQFYSDFLAELTLTWSAKFAQQMNSTPSSSGVAGSAAQMKAPVAGVLISPAEDFFGPFFALSSIGFTAMPINPYLSAETIAEICDRAAVSVLVCGGTVASAGHCVSGLRPSICLHELTRQEYMSMRTFGEAGNIIDGSDRRERLDQIKYVMKHKVVSDPAYLLHSTGSTSTPKVIPWHNKAIFAQIRRNVILEGFMNPTRRGRMGLASDEDGDAALPTFTSKAPGWIVFVNKEPFAIAPIGIVLKIMFLGSGWPIALPLFKSIECTPTALLGNLTRVGTQEYSIYSADLTAIVNYLHGPTQTPEEEERKCVWLSHLRSLGPLPCGGSRVERSTMAKAIKLGIQVQVTLGTTEAGFFMASRPACIAKEWGNNDEPSDEILDLALGMKAFPDVPVFFEPVDSEHTPAYGQTEPEQLYELVLDAEDIAVSSQAIANDGHKWRTRDLFRKIVHVDANGQIDELFVYEMRKDELLMLGNGEIISPLSIDAELRAIAIRTCGFGNIEVLLCGTSRPLPCILIEGVHEAADQLRVTQSIEQAMPIINSALPAFFPLSVTRLAFLPCGLLTLDSAMDGASYSSGSSSSSDAGSPPMNVPSTDLETMAKRYHDNLFKYTHEQWQVTEKKRLRREQAAQHADEMSA</sequence>
<dbReference type="InterPro" id="IPR000873">
    <property type="entry name" value="AMP-dep_synth/lig_dom"/>
</dbReference>
<dbReference type="HOGENOM" id="CLU_420383_0_0_1"/>
<evidence type="ECO:0000313" key="6">
    <source>
        <dbReference type="Proteomes" id="UP000009131"/>
    </source>
</evidence>
<comment type="similarity">
    <text evidence="1">Belongs to the ATP-dependent AMP-binding enzyme family.</text>
</comment>
<keyword evidence="6" id="KW-1185">Reference proteome</keyword>
<protein>
    <recommendedName>
        <fullName evidence="4">AMP-dependent synthetase/ligase domain-containing protein</fullName>
    </recommendedName>
</protein>
<dbReference type="InterPro" id="IPR042099">
    <property type="entry name" value="ANL_N_sf"/>
</dbReference>
<reference evidence="5 6" key="2">
    <citation type="journal article" date="2012" name="Open Biol.">
        <title>Characteristics of nucleosomes and linker DNA regions on the genome of the basidiomycete Mixia osmundae revealed by mono- and dinucleosome mapping.</title>
        <authorList>
            <person name="Nishida H."/>
            <person name="Kondo S."/>
            <person name="Matsumoto T."/>
            <person name="Suzuki Y."/>
            <person name="Yoshikawa H."/>
            <person name="Taylor T.D."/>
            <person name="Sugiyama J."/>
        </authorList>
    </citation>
    <scope>NUCLEOTIDE SEQUENCE [LARGE SCALE GENOMIC DNA]</scope>
    <source>
        <strain evidence="6">CBS 9802 / IAM 14324 / JCM 22182 / KY 12970</strain>
    </source>
</reference>
<dbReference type="AlphaFoldDB" id="G7E5I2"/>
<proteinExistence type="inferred from homology"/>
<dbReference type="InParanoid" id="G7E5I2"/>
<dbReference type="PANTHER" id="PTHR43201">
    <property type="entry name" value="ACYL-COA SYNTHETASE"/>
    <property type="match status" value="1"/>
</dbReference>
<accession>G7E5I2</accession>
<evidence type="ECO:0000256" key="2">
    <source>
        <dbReference type="ARBA" id="ARBA00022598"/>
    </source>
</evidence>
<dbReference type="InterPro" id="IPR020845">
    <property type="entry name" value="AMP-binding_CS"/>
</dbReference>
<dbReference type="Pfam" id="PF00501">
    <property type="entry name" value="AMP-binding"/>
    <property type="match status" value="1"/>
</dbReference>
<dbReference type="GO" id="GO:0006631">
    <property type="term" value="P:fatty acid metabolic process"/>
    <property type="evidence" value="ECO:0007669"/>
    <property type="project" value="TreeGrafter"/>
</dbReference>
<name>G7E5I2_MIXOS</name>
<dbReference type="Gene3D" id="3.40.50.12780">
    <property type="entry name" value="N-terminal domain of ligase-like"/>
    <property type="match status" value="1"/>
</dbReference>
<gene>
    <name evidence="5" type="primary">Mo04774</name>
    <name evidence="5" type="ORF">E5Q_04774</name>
</gene>
<dbReference type="GO" id="GO:0031956">
    <property type="term" value="F:medium-chain fatty acid-CoA ligase activity"/>
    <property type="evidence" value="ECO:0007669"/>
    <property type="project" value="TreeGrafter"/>
</dbReference>
<dbReference type="Proteomes" id="UP000009131">
    <property type="component" value="Unassembled WGS sequence"/>
</dbReference>
<dbReference type="OrthoDB" id="429813at2759"/>
<evidence type="ECO:0000256" key="1">
    <source>
        <dbReference type="ARBA" id="ARBA00006432"/>
    </source>
</evidence>
<organism evidence="5 6">
    <name type="scientific">Mixia osmundae (strain CBS 9802 / IAM 14324 / JCM 22182 / KY 12970)</name>
    <dbReference type="NCBI Taxonomy" id="764103"/>
    <lineage>
        <taxon>Eukaryota</taxon>
        <taxon>Fungi</taxon>
        <taxon>Dikarya</taxon>
        <taxon>Basidiomycota</taxon>
        <taxon>Pucciniomycotina</taxon>
        <taxon>Mixiomycetes</taxon>
        <taxon>Mixiales</taxon>
        <taxon>Mixiaceae</taxon>
        <taxon>Mixia</taxon>
    </lineage>
</organism>
<dbReference type="PANTHER" id="PTHR43201:SF5">
    <property type="entry name" value="MEDIUM-CHAIN ACYL-COA LIGASE ACSF2, MITOCHONDRIAL"/>
    <property type="match status" value="1"/>
</dbReference>
<dbReference type="EMBL" id="BABT02000150">
    <property type="protein sequence ID" value="GAA98092.1"/>
    <property type="molecule type" value="Genomic_DNA"/>
</dbReference>
<keyword evidence="2" id="KW-0436">Ligase</keyword>
<evidence type="ECO:0000256" key="3">
    <source>
        <dbReference type="SAM" id="MobiDB-lite"/>
    </source>
</evidence>
<feature type="compositionally biased region" description="Low complexity" evidence="3">
    <location>
        <begin position="634"/>
        <end position="646"/>
    </location>
</feature>
<evidence type="ECO:0000259" key="4">
    <source>
        <dbReference type="Pfam" id="PF00501"/>
    </source>
</evidence>
<feature type="region of interest" description="Disordered" evidence="3">
    <location>
        <begin position="634"/>
        <end position="656"/>
    </location>
</feature>